<accession>A0ABW2SVC2</accession>
<name>A0ABW2SVC2_9ACTN</name>
<proteinExistence type="predicted"/>
<dbReference type="EMBL" id="JBHTEE010000001">
    <property type="protein sequence ID" value="MFC7599681.1"/>
    <property type="molecule type" value="Genomic_DNA"/>
</dbReference>
<sequence length="86" mass="9352">MSPATGCSWEEAEWLCGDMRSDTPLGRRRDERIATGAVAIEVRWVHDRVKLFEAAVEGRPAELPPAGPGRSTATGRPGRDTGHQLV</sequence>
<evidence type="ECO:0000313" key="2">
    <source>
        <dbReference type="EMBL" id="MFC7599681.1"/>
    </source>
</evidence>
<evidence type="ECO:0008006" key="4">
    <source>
        <dbReference type="Google" id="ProtNLM"/>
    </source>
</evidence>
<feature type="compositionally biased region" description="Basic and acidic residues" evidence="1">
    <location>
        <begin position="77"/>
        <end position="86"/>
    </location>
</feature>
<dbReference type="RefSeq" id="WP_343963692.1">
    <property type="nucleotide sequence ID" value="NZ_BAAAGK010000018.1"/>
</dbReference>
<gene>
    <name evidence="2" type="ORF">ACFQVD_06115</name>
</gene>
<dbReference type="Proteomes" id="UP001596514">
    <property type="component" value="Unassembled WGS sequence"/>
</dbReference>
<evidence type="ECO:0000313" key="3">
    <source>
        <dbReference type="Proteomes" id="UP001596514"/>
    </source>
</evidence>
<protein>
    <recommendedName>
        <fullName evidence="4">Transposase</fullName>
    </recommendedName>
</protein>
<keyword evidence="3" id="KW-1185">Reference proteome</keyword>
<reference evidence="3" key="1">
    <citation type="journal article" date="2019" name="Int. J. Syst. Evol. Microbiol.">
        <title>The Global Catalogue of Microorganisms (GCM) 10K type strain sequencing project: providing services to taxonomists for standard genome sequencing and annotation.</title>
        <authorList>
            <consortium name="The Broad Institute Genomics Platform"/>
            <consortium name="The Broad Institute Genome Sequencing Center for Infectious Disease"/>
            <person name="Wu L."/>
            <person name="Ma J."/>
        </authorList>
    </citation>
    <scope>NUCLEOTIDE SEQUENCE [LARGE SCALE GENOMIC DNA]</scope>
    <source>
        <strain evidence="3">JCM 10083</strain>
    </source>
</reference>
<comment type="caution">
    <text evidence="2">The sequence shown here is derived from an EMBL/GenBank/DDBJ whole genome shotgun (WGS) entry which is preliminary data.</text>
</comment>
<organism evidence="2 3">
    <name type="scientific">Streptosporangium amethystogenes subsp. fukuiense</name>
    <dbReference type="NCBI Taxonomy" id="698418"/>
    <lineage>
        <taxon>Bacteria</taxon>
        <taxon>Bacillati</taxon>
        <taxon>Actinomycetota</taxon>
        <taxon>Actinomycetes</taxon>
        <taxon>Streptosporangiales</taxon>
        <taxon>Streptosporangiaceae</taxon>
        <taxon>Streptosporangium</taxon>
    </lineage>
</organism>
<evidence type="ECO:0000256" key="1">
    <source>
        <dbReference type="SAM" id="MobiDB-lite"/>
    </source>
</evidence>
<feature type="region of interest" description="Disordered" evidence="1">
    <location>
        <begin position="59"/>
        <end position="86"/>
    </location>
</feature>